<evidence type="ECO:0000259" key="1">
    <source>
        <dbReference type="Pfam" id="PF00685"/>
    </source>
</evidence>
<dbReference type="SUPFAM" id="SSF52540">
    <property type="entry name" value="P-loop containing nucleoside triphosphate hydrolases"/>
    <property type="match status" value="1"/>
</dbReference>
<dbReference type="GO" id="GO:0008146">
    <property type="term" value="F:sulfotransferase activity"/>
    <property type="evidence" value="ECO:0007669"/>
    <property type="project" value="InterPro"/>
</dbReference>
<reference evidence="2" key="2">
    <citation type="submission" date="2020-11" db="EMBL/GenBank/DDBJ databases">
        <authorList>
            <person name="McCartney M.A."/>
            <person name="Auch B."/>
            <person name="Kono T."/>
            <person name="Mallez S."/>
            <person name="Becker A."/>
            <person name="Gohl D.M."/>
            <person name="Silverstein K.A.T."/>
            <person name="Koren S."/>
            <person name="Bechman K.B."/>
            <person name="Herman A."/>
            <person name="Abrahante J.E."/>
            <person name="Garbe J."/>
        </authorList>
    </citation>
    <scope>NUCLEOTIDE SEQUENCE</scope>
    <source>
        <strain evidence="2">Duluth1</strain>
        <tissue evidence="2">Whole animal</tissue>
    </source>
</reference>
<reference evidence="2" key="1">
    <citation type="journal article" date="2019" name="bioRxiv">
        <title>The Genome of the Zebra Mussel, Dreissena polymorpha: A Resource for Invasive Species Research.</title>
        <authorList>
            <person name="McCartney M.A."/>
            <person name="Auch B."/>
            <person name="Kono T."/>
            <person name="Mallez S."/>
            <person name="Zhang Y."/>
            <person name="Obille A."/>
            <person name="Becker A."/>
            <person name="Abrahante J.E."/>
            <person name="Garbe J."/>
            <person name="Badalamenti J.P."/>
            <person name="Herman A."/>
            <person name="Mangelson H."/>
            <person name="Liachko I."/>
            <person name="Sullivan S."/>
            <person name="Sone E.D."/>
            <person name="Koren S."/>
            <person name="Silverstein K.A.T."/>
            <person name="Beckman K.B."/>
            <person name="Gohl D.M."/>
        </authorList>
    </citation>
    <scope>NUCLEOTIDE SEQUENCE</scope>
    <source>
        <strain evidence="2">Duluth1</strain>
        <tissue evidence="2">Whole animal</tissue>
    </source>
</reference>
<dbReference type="Pfam" id="PF00685">
    <property type="entry name" value="Sulfotransfer_1"/>
    <property type="match status" value="1"/>
</dbReference>
<protein>
    <recommendedName>
        <fullName evidence="1">Sulfotransferase domain-containing protein</fullName>
    </recommendedName>
</protein>
<organism evidence="2 3">
    <name type="scientific">Dreissena polymorpha</name>
    <name type="common">Zebra mussel</name>
    <name type="synonym">Mytilus polymorpha</name>
    <dbReference type="NCBI Taxonomy" id="45954"/>
    <lineage>
        <taxon>Eukaryota</taxon>
        <taxon>Metazoa</taxon>
        <taxon>Spiralia</taxon>
        <taxon>Lophotrochozoa</taxon>
        <taxon>Mollusca</taxon>
        <taxon>Bivalvia</taxon>
        <taxon>Autobranchia</taxon>
        <taxon>Heteroconchia</taxon>
        <taxon>Euheterodonta</taxon>
        <taxon>Imparidentia</taxon>
        <taxon>Neoheterodontei</taxon>
        <taxon>Myida</taxon>
        <taxon>Dreissenoidea</taxon>
        <taxon>Dreissenidae</taxon>
        <taxon>Dreissena</taxon>
    </lineage>
</organism>
<comment type="caution">
    <text evidence="2">The sequence shown here is derived from an EMBL/GenBank/DDBJ whole genome shotgun (WGS) entry which is preliminary data.</text>
</comment>
<feature type="domain" description="Sulfotransferase" evidence="1">
    <location>
        <begin position="13"/>
        <end position="78"/>
    </location>
</feature>
<dbReference type="InterPro" id="IPR027417">
    <property type="entry name" value="P-loop_NTPase"/>
</dbReference>
<dbReference type="Proteomes" id="UP000828390">
    <property type="component" value="Unassembled WGS sequence"/>
</dbReference>
<accession>A0A9D4EC17</accession>
<sequence>MSVSPKNLDLLPVEMVAQQTPPRIILSHLGPSWLPTDHLQNGDKIILIARNPLHTMVANNYHVKKHEIFDRTEMEWGASFKFWID</sequence>
<gene>
    <name evidence="2" type="ORF">DPMN_177372</name>
</gene>
<name>A0A9D4EC17_DREPO</name>
<dbReference type="EMBL" id="JAIWYP010000009">
    <property type="protein sequence ID" value="KAH3775961.1"/>
    <property type="molecule type" value="Genomic_DNA"/>
</dbReference>
<dbReference type="AlphaFoldDB" id="A0A9D4EC17"/>
<dbReference type="InterPro" id="IPR000863">
    <property type="entry name" value="Sulfotransferase_dom"/>
</dbReference>
<keyword evidence="3" id="KW-1185">Reference proteome</keyword>
<evidence type="ECO:0000313" key="2">
    <source>
        <dbReference type="EMBL" id="KAH3775961.1"/>
    </source>
</evidence>
<evidence type="ECO:0000313" key="3">
    <source>
        <dbReference type="Proteomes" id="UP000828390"/>
    </source>
</evidence>
<proteinExistence type="predicted"/>
<dbReference type="Gene3D" id="3.40.50.300">
    <property type="entry name" value="P-loop containing nucleotide triphosphate hydrolases"/>
    <property type="match status" value="1"/>
</dbReference>